<gene>
    <name evidence="1" type="ORF">C5L14_00730</name>
</gene>
<evidence type="ECO:0000313" key="2">
    <source>
        <dbReference type="Proteomes" id="UP000237682"/>
    </source>
</evidence>
<dbReference type="Proteomes" id="UP000237682">
    <property type="component" value="Unassembled WGS sequence"/>
</dbReference>
<dbReference type="EMBL" id="PUEJ01000001">
    <property type="protein sequence ID" value="PRH89152.1"/>
    <property type="molecule type" value="Genomic_DNA"/>
</dbReference>
<accession>A0A2S9QIK8</accession>
<comment type="caution">
    <text evidence="1">The sequence shown here is derived from an EMBL/GenBank/DDBJ whole genome shotgun (WGS) entry which is preliminary data.</text>
</comment>
<protein>
    <recommendedName>
        <fullName evidence="3">DUF2188 domain-containing protein</fullName>
    </recommendedName>
</protein>
<evidence type="ECO:0008006" key="3">
    <source>
        <dbReference type="Google" id="ProtNLM"/>
    </source>
</evidence>
<dbReference type="AlphaFoldDB" id="A0A2S9QIK8"/>
<evidence type="ECO:0000313" key="1">
    <source>
        <dbReference type="EMBL" id="PRH89152.1"/>
    </source>
</evidence>
<organism evidence="1 2">
    <name type="scientific">Labrys okinawensis</name>
    <dbReference type="NCBI Taxonomy" id="346911"/>
    <lineage>
        <taxon>Bacteria</taxon>
        <taxon>Pseudomonadati</taxon>
        <taxon>Pseudomonadota</taxon>
        <taxon>Alphaproteobacteria</taxon>
        <taxon>Hyphomicrobiales</taxon>
        <taxon>Xanthobacteraceae</taxon>
        <taxon>Labrys</taxon>
    </lineage>
</organism>
<sequence length="92" mass="9991">MNAKHLALPQPGAEPMTEVRYLRADENLPTQCDWILIEASGPVWVVNSATYSDDNVPSDPIGPFHTRNEAIAAATDLARVDGIATVYVRNGD</sequence>
<keyword evidence="2" id="KW-1185">Reference proteome</keyword>
<proteinExistence type="predicted"/>
<name>A0A2S9QIK8_9HYPH</name>
<reference evidence="1 2" key="1">
    <citation type="submission" date="2018-02" db="EMBL/GenBank/DDBJ databases">
        <title>Whole genome sequencing of endophytic bacterium.</title>
        <authorList>
            <person name="Eedara R."/>
            <person name="Podile A.R."/>
        </authorList>
    </citation>
    <scope>NUCLEOTIDE SEQUENCE [LARGE SCALE GENOMIC DNA]</scope>
    <source>
        <strain evidence="1 2">RP1T</strain>
    </source>
</reference>